<name>A0A2I1EH26_9GLOM</name>
<proteinExistence type="predicted"/>
<organism evidence="1 2">
    <name type="scientific">Rhizophagus irregularis</name>
    <dbReference type="NCBI Taxonomy" id="588596"/>
    <lineage>
        <taxon>Eukaryota</taxon>
        <taxon>Fungi</taxon>
        <taxon>Fungi incertae sedis</taxon>
        <taxon>Mucoromycota</taxon>
        <taxon>Glomeromycotina</taxon>
        <taxon>Glomeromycetes</taxon>
        <taxon>Glomerales</taxon>
        <taxon>Glomeraceae</taxon>
        <taxon>Rhizophagus</taxon>
    </lineage>
</organism>
<evidence type="ECO:0000313" key="2">
    <source>
        <dbReference type="Proteomes" id="UP000232688"/>
    </source>
</evidence>
<evidence type="ECO:0000313" key="1">
    <source>
        <dbReference type="EMBL" id="PKC59796.1"/>
    </source>
</evidence>
<dbReference type="VEuPathDB" id="FungiDB:RhiirA1_468931"/>
<dbReference type="Proteomes" id="UP000232688">
    <property type="component" value="Unassembled WGS sequence"/>
</dbReference>
<protein>
    <submittedName>
        <fullName evidence="1">Uncharacterized protein</fullName>
    </submittedName>
</protein>
<comment type="caution">
    <text evidence="1">The sequence shown here is derived from an EMBL/GenBank/DDBJ whole genome shotgun (WGS) entry which is preliminary data.</text>
</comment>
<accession>A0A2I1EH26</accession>
<sequence length="89" mass="10493">MVIQRDEKIVKLEEEICQLPKANLAKIAKEILIKHMDKLSLYITDSIEYSSIFKWMFKDLSISVEALLLLHSYISEDLYQSFRFILTPL</sequence>
<reference evidence="1 2" key="1">
    <citation type="submission" date="2017-10" db="EMBL/GenBank/DDBJ databases">
        <title>Extensive intraspecific genome diversity in a model arbuscular mycorrhizal fungus.</title>
        <authorList>
            <person name="Chen E.C.H."/>
            <person name="Morin E."/>
            <person name="Baudet D."/>
            <person name="Noel J."/>
            <person name="Ndikumana S."/>
            <person name="Charron P."/>
            <person name="St-Onge C."/>
            <person name="Giorgi J."/>
            <person name="Grigoriev I.V."/>
            <person name="Roux C."/>
            <person name="Martin F.M."/>
            <person name="Corradi N."/>
        </authorList>
    </citation>
    <scope>NUCLEOTIDE SEQUENCE [LARGE SCALE GENOMIC DNA]</scope>
    <source>
        <strain evidence="1 2">A1</strain>
    </source>
</reference>
<dbReference type="AlphaFoldDB" id="A0A2I1EH26"/>
<dbReference type="EMBL" id="LLXH01001260">
    <property type="protein sequence ID" value="PKC59796.1"/>
    <property type="molecule type" value="Genomic_DNA"/>
</dbReference>
<reference evidence="1 2" key="2">
    <citation type="submission" date="2017-10" db="EMBL/GenBank/DDBJ databases">
        <title>Genome analyses suggest a sexual origin of heterokaryosis in a supposedly ancient asexual fungus.</title>
        <authorList>
            <person name="Corradi N."/>
            <person name="Sedzielewska K."/>
            <person name="Noel J."/>
            <person name="Charron P."/>
            <person name="Farinelli L."/>
            <person name="Marton T."/>
            <person name="Kruger M."/>
            <person name="Pelin A."/>
            <person name="Brachmann A."/>
            <person name="Corradi N."/>
        </authorList>
    </citation>
    <scope>NUCLEOTIDE SEQUENCE [LARGE SCALE GENOMIC DNA]</scope>
    <source>
        <strain evidence="1 2">A1</strain>
    </source>
</reference>
<gene>
    <name evidence="1" type="ORF">RhiirA1_468931</name>
</gene>
<dbReference type="VEuPathDB" id="FungiDB:RhiirFUN_026171"/>
<dbReference type="OrthoDB" id="10278582at2759"/>